<evidence type="ECO:0000256" key="4">
    <source>
        <dbReference type="ARBA" id="ARBA00022448"/>
    </source>
</evidence>
<keyword evidence="9 12" id="KW-0406">Ion transport</keyword>
<evidence type="ECO:0000256" key="7">
    <source>
        <dbReference type="ARBA" id="ARBA00022781"/>
    </source>
</evidence>
<dbReference type="GO" id="GO:0031966">
    <property type="term" value="C:mitochondrial membrane"/>
    <property type="evidence" value="ECO:0007669"/>
    <property type="project" value="UniProtKB-SubCell"/>
</dbReference>
<reference evidence="14" key="1">
    <citation type="submission" date="2016-04" db="EMBL/GenBank/DDBJ databases">
        <title>Mitochondria of beetle species.</title>
        <authorList>
            <person name="Hunter A."/>
            <person name="Moriniere J."/>
            <person name="Tang P."/>
            <person name="Linard B."/>
            <person name="Crampton-Platt A."/>
            <person name="Vogler A.P."/>
        </authorList>
    </citation>
    <scope>NUCLEOTIDE SEQUENCE</scope>
</reference>
<feature type="transmembrane region" description="Helical" evidence="13">
    <location>
        <begin position="6"/>
        <end position="33"/>
    </location>
</feature>
<dbReference type="EMBL" id="KX087317">
    <property type="protein sequence ID" value="ARH54497.1"/>
    <property type="molecule type" value="Genomic_DNA"/>
</dbReference>
<sequence length="51" mass="6291">MPQMAPLSWLLLFIFFSMIFMLYNLSNFFMFLYSVKESNKSKINIKTNWQW</sequence>
<evidence type="ECO:0000256" key="12">
    <source>
        <dbReference type="RuleBase" id="RU003661"/>
    </source>
</evidence>
<keyword evidence="6 12" id="KW-0812">Transmembrane</keyword>
<evidence type="ECO:0000256" key="2">
    <source>
        <dbReference type="ARBA" id="ARBA00008892"/>
    </source>
</evidence>
<keyword evidence="8 13" id="KW-1133">Transmembrane helix</keyword>
<evidence type="ECO:0000256" key="8">
    <source>
        <dbReference type="ARBA" id="ARBA00022989"/>
    </source>
</evidence>
<dbReference type="InterPro" id="IPR001421">
    <property type="entry name" value="ATP8_metazoa"/>
</dbReference>
<keyword evidence="10 12" id="KW-0496">Mitochondrion</keyword>
<keyword evidence="5 12" id="KW-0138">CF(0)</keyword>
<accession>A0A343C3A4</accession>
<protein>
    <recommendedName>
        <fullName evidence="12">ATP synthase complex subunit 8</fullName>
    </recommendedName>
</protein>
<keyword evidence="4 12" id="KW-0813">Transport</keyword>
<geneLocation type="mitochondrion" evidence="14"/>
<comment type="subunit">
    <text evidence="3">F-type ATPases have 2 components, CF(1) - the catalytic core - and CF(0) - the membrane proton channel.</text>
</comment>
<gene>
    <name evidence="14" type="primary">atp8</name>
</gene>
<proteinExistence type="inferred from homology"/>
<dbReference type="GO" id="GO:0015986">
    <property type="term" value="P:proton motive force-driven ATP synthesis"/>
    <property type="evidence" value="ECO:0007669"/>
    <property type="project" value="InterPro"/>
</dbReference>
<evidence type="ECO:0000256" key="9">
    <source>
        <dbReference type="ARBA" id="ARBA00023065"/>
    </source>
</evidence>
<evidence type="ECO:0000256" key="3">
    <source>
        <dbReference type="ARBA" id="ARBA00011291"/>
    </source>
</evidence>
<evidence type="ECO:0000256" key="11">
    <source>
        <dbReference type="ARBA" id="ARBA00023136"/>
    </source>
</evidence>
<evidence type="ECO:0000313" key="14">
    <source>
        <dbReference type="EMBL" id="ARH54497.1"/>
    </source>
</evidence>
<dbReference type="GO" id="GO:0045259">
    <property type="term" value="C:proton-transporting ATP synthase complex"/>
    <property type="evidence" value="ECO:0007669"/>
    <property type="project" value="UniProtKB-KW"/>
</dbReference>
<keyword evidence="7 12" id="KW-0375">Hydrogen ion transport</keyword>
<evidence type="ECO:0000256" key="10">
    <source>
        <dbReference type="ARBA" id="ARBA00023128"/>
    </source>
</evidence>
<comment type="similarity">
    <text evidence="2 12">Belongs to the ATPase protein 8 family.</text>
</comment>
<dbReference type="GO" id="GO:0015078">
    <property type="term" value="F:proton transmembrane transporter activity"/>
    <property type="evidence" value="ECO:0007669"/>
    <property type="project" value="InterPro"/>
</dbReference>
<evidence type="ECO:0000256" key="13">
    <source>
        <dbReference type="SAM" id="Phobius"/>
    </source>
</evidence>
<comment type="subcellular location">
    <subcellularLocation>
        <location evidence="1 12">Mitochondrion membrane</location>
        <topology evidence="1 12">Single-pass membrane protein</topology>
    </subcellularLocation>
</comment>
<keyword evidence="11 13" id="KW-0472">Membrane</keyword>
<dbReference type="Pfam" id="PF00895">
    <property type="entry name" value="ATP-synt_8"/>
    <property type="match status" value="1"/>
</dbReference>
<dbReference type="AlphaFoldDB" id="A0A343C3A4"/>
<organism evidence="14">
    <name type="scientific">Micrambe villosus</name>
    <dbReference type="NCBI Taxonomy" id="1588241"/>
    <lineage>
        <taxon>Eukaryota</taxon>
        <taxon>Metazoa</taxon>
        <taxon>Ecdysozoa</taxon>
        <taxon>Arthropoda</taxon>
        <taxon>Hexapoda</taxon>
        <taxon>Insecta</taxon>
        <taxon>Pterygota</taxon>
        <taxon>Neoptera</taxon>
        <taxon>Endopterygota</taxon>
        <taxon>Coleoptera</taxon>
        <taxon>Polyphaga</taxon>
        <taxon>Cucujiformia</taxon>
        <taxon>Cryptophagidae</taxon>
        <taxon>Cryptophaginae</taxon>
        <taxon>Micrambe</taxon>
    </lineage>
</organism>
<evidence type="ECO:0000256" key="1">
    <source>
        <dbReference type="ARBA" id="ARBA00004304"/>
    </source>
</evidence>
<evidence type="ECO:0000256" key="6">
    <source>
        <dbReference type="ARBA" id="ARBA00022692"/>
    </source>
</evidence>
<evidence type="ECO:0000256" key="5">
    <source>
        <dbReference type="ARBA" id="ARBA00022547"/>
    </source>
</evidence>
<name>A0A343C3A4_9CUCU</name>